<evidence type="ECO:0000256" key="7">
    <source>
        <dbReference type="ARBA" id="ARBA00022695"/>
    </source>
</evidence>
<reference evidence="13" key="1">
    <citation type="submission" date="2020-02" db="EMBL/GenBank/DDBJ databases">
        <authorList>
            <person name="Meier V. D."/>
        </authorList>
    </citation>
    <scope>NUCLEOTIDE SEQUENCE</scope>
    <source>
        <strain evidence="13">AVDCRST_MAG69</strain>
    </source>
</reference>
<dbReference type="GO" id="GO:0005737">
    <property type="term" value="C:cytoplasm"/>
    <property type="evidence" value="ECO:0007669"/>
    <property type="project" value="UniProtKB-SubCell"/>
</dbReference>
<sequence>MISAADAAALADCIAAGGVAVFPADTVYGLACAPDDADALKRLYALKGRPEDKPSAVMWFDAERALEALPELGPRTRSVLGRLLPGPVTVLLPNPRRRFGPACATDRLTLGIRVPALDPPLAALAAVPVPVLQSSANVSGGRDARRLGDVPSSIRAGADVVLDGGPRPGVPSTVVDLRQFEDTGAWEVLRDGAMPRDALAGAVR</sequence>
<comment type="subcellular location">
    <subcellularLocation>
        <location evidence="1">Cytoplasm</location>
    </subcellularLocation>
</comment>
<accession>A0A6J4SND9</accession>
<evidence type="ECO:0000256" key="5">
    <source>
        <dbReference type="ARBA" id="ARBA00022679"/>
    </source>
</evidence>
<dbReference type="GO" id="GO:0000049">
    <property type="term" value="F:tRNA binding"/>
    <property type="evidence" value="ECO:0007669"/>
    <property type="project" value="TreeGrafter"/>
</dbReference>
<gene>
    <name evidence="13" type="ORF">AVDCRST_MAG69-1726</name>
</gene>
<keyword evidence="5" id="KW-0808">Transferase</keyword>
<dbReference type="AlphaFoldDB" id="A0A6J4SND9"/>
<dbReference type="GO" id="GO:0061710">
    <property type="term" value="F:L-threonylcarbamoyladenylate synthase"/>
    <property type="evidence" value="ECO:0007669"/>
    <property type="project" value="UniProtKB-EC"/>
</dbReference>
<proteinExistence type="inferred from homology"/>
<dbReference type="Gene3D" id="3.90.870.10">
    <property type="entry name" value="DHBP synthase"/>
    <property type="match status" value="1"/>
</dbReference>
<keyword evidence="4" id="KW-0963">Cytoplasm</keyword>
<keyword evidence="8" id="KW-0547">Nucleotide-binding</keyword>
<dbReference type="GO" id="GO:0008033">
    <property type="term" value="P:tRNA processing"/>
    <property type="evidence" value="ECO:0007669"/>
    <property type="project" value="UniProtKB-KW"/>
</dbReference>
<evidence type="ECO:0000256" key="10">
    <source>
        <dbReference type="ARBA" id="ARBA00029774"/>
    </source>
</evidence>
<evidence type="ECO:0000256" key="9">
    <source>
        <dbReference type="ARBA" id="ARBA00022840"/>
    </source>
</evidence>
<evidence type="ECO:0000313" key="13">
    <source>
        <dbReference type="EMBL" id="CAA9498121.1"/>
    </source>
</evidence>
<dbReference type="PROSITE" id="PS51163">
    <property type="entry name" value="YRDC"/>
    <property type="match status" value="1"/>
</dbReference>
<evidence type="ECO:0000256" key="3">
    <source>
        <dbReference type="ARBA" id="ARBA00012584"/>
    </source>
</evidence>
<dbReference type="InterPro" id="IPR017945">
    <property type="entry name" value="DHBP_synth_RibB-like_a/b_dom"/>
</dbReference>
<dbReference type="GO" id="GO:0005524">
    <property type="term" value="F:ATP binding"/>
    <property type="evidence" value="ECO:0007669"/>
    <property type="project" value="UniProtKB-KW"/>
</dbReference>
<feature type="domain" description="YrdC-like" evidence="12">
    <location>
        <begin position="4"/>
        <end position="194"/>
    </location>
</feature>
<evidence type="ECO:0000256" key="11">
    <source>
        <dbReference type="ARBA" id="ARBA00048366"/>
    </source>
</evidence>
<dbReference type="GO" id="GO:0006450">
    <property type="term" value="P:regulation of translational fidelity"/>
    <property type="evidence" value="ECO:0007669"/>
    <property type="project" value="TreeGrafter"/>
</dbReference>
<keyword evidence="6" id="KW-0819">tRNA processing</keyword>
<evidence type="ECO:0000256" key="8">
    <source>
        <dbReference type="ARBA" id="ARBA00022741"/>
    </source>
</evidence>
<dbReference type="InterPro" id="IPR050156">
    <property type="entry name" value="TC-AMP_synthase_SUA5"/>
</dbReference>
<dbReference type="SUPFAM" id="SSF55821">
    <property type="entry name" value="YrdC/RibB"/>
    <property type="match status" value="1"/>
</dbReference>
<dbReference type="GO" id="GO:0003725">
    <property type="term" value="F:double-stranded RNA binding"/>
    <property type="evidence" value="ECO:0007669"/>
    <property type="project" value="InterPro"/>
</dbReference>
<comment type="similarity">
    <text evidence="2">Belongs to the SUA5 family.</text>
</comment>
<organism evidence="13">
    <name type="scientific">uncultured Solirubrobacteraceae bacterium</name>
    <dbReference type="NCBI Taxonomy" id="1162706"/>
    <lineage>
        <taxon>Bacteria</taxon>
        <taxon>Bacillati</taxon>
        <taxon>Actinomycetota</taxon>
        <taxon>Thermoleophilia</taxon>
        <taxon>Solirubrobacterales</taxon>
        <taxon>Solirubrobacteraceae</taxon>
        <taxon>environmental samples</taxon>
    </lineage>
</organism>
<evidence type="ECO:0000256" key="1">
    <source>
        <dbReference type="ARBA" id="ARBA00004496"/>
    </source>
</evidence>
<evidence type="ECO:0000256" key="2">
    <source>
        <dbReference type="ARBA" id="ARBA00007663"/>
    </source>
</evidence>
<evidence type="ECO:0000259" key="12">
    <source>
        <dbReference type="PROSITE" id="PS51163"/>
    </source>
</evidence>
<evidence type="ECO:0000256" key="6">
    <source>
        <dbReference type="ARBA" id="ARBA00022694"/>
    </source>
</evidence>
<dbReference type="PANTHER" id="PTHR17490:SF16">
    <property type="entry name" value="THREONYLCARBAMOYL-AMP SYNTHASE"/>
    <property type="match status" value="1"/>
</dbReference>
<evidence type="ECO:0000256" key="4">
    <source>
        <dbReference type="ARBA" id="ARBA00022490"/>
    </source>
</evidence>
<name>A0A6J4SND9_9ACTN</name>
<keyword evidence="7" id="KW-0548">Nucleotidyltransferase</keyword>
<dbReference type="InterPro" id="IPR006070">
    <property type="entry name" value="Sua5-like_dom"/>
</dbReference>
<keyword evidence="9" id="KW-0067">ATP-binding</keyword>
<dbReference type="Pfam" id="PF01300">
    <property type="entry name" value="Sua5_yciO_yrdC"/>
    <property type="match status" value="1"/>
</dbReference>
<protein>
    <recommendedName>
        <fullName evidence="10">L-threonylcarbamoyladenylate synthase</fullName>
        <ecNumber evidence="3">2.7.7.87</ecNumber>
    </recommendedName>
    <alternativeName>
        <fullName evidence="10">L-threonylcarbamoyladenylate synthase</fullName>
    </alternativeName>
</protein>
<comment type="catalytic activity">
    <reaction evidence="11">
        <text>L-threonine + hydrogencarbonate + ATP = L-threonylcarbamoyladenylate + diphosphate + H2O</text>
        <dbReference type="Rhea" id="RHEA:36407"/>
        <dbReference type="ChEBI" id="CHEBI:15377"/>
        <dbReference type="ChEBI" id="CHEBI:17544"/>
        <dbReference type="ChEBI" id="CHEBI:30616"/>
        <dbReference type="ChEBI" id="CHEBI:33019"/>
        <dbReference type="ChEBI" id="CHEBI:57926"/>
        <dbReference type="ChEBI" id="CHEBI:73682"/>
        <dbReference type="EC" id="2.7.7.87"/>
    </reaction>
</comment>
<dbReference type="PANTHER" id="PTHR17490">
    <property type="entry name" value="SUA5"/>
    <property type="match status" value="1"/>
</dbReference>
<dbReference type="EMBL" id="CADCVP010000182">
    <property type="protein sequence ID" value="CAA9498121.1"/>
    <property type="molecule type" value="Genomic_DNA"/>
</dbReference>
<dbReference type="EC" id="2.7.7.87" evidence="3"/>